<dbReference type="AlphaFoldDB" id="A0A840HRP2"/>
<evidence type="ECO:0000313" key="1">
    <source>
        <dbReference type="EMBL" id="MBB4640216.1"/>
    </source>
</evidence>
<proteinExistence type="predicted"/>
<comment type="caution">
    <text evidence="1">The sequence shown here is derived from an EMBL/GenBank/DDBJ whole genome shotgun (WGS) entry which is preliminary data.</text>
</comment>
<dbReference type="EMBL" id="JACHOV010000002">
    <property type="protein sequence ID" value="MBB4640216.1"/>
    <property type="molecule type" value="Genomic_DNA"/>
</dbReference>
<gene>
    <name evidence="1" type="ORF">HNQ99_000504</name>
</gene>
<evidence type="ECO:0000313" key="2">
    <source>
        <dbReference type="Proteomes" id="UP000575068"/>
    </source>
</evidence>
<protein>
    <submittedName>
        <fullName evidence="1">Uncharacterized protein</fullName>
    </submittedName>
</protein>
<keyword evidence="2" id="KW-1185">Reference proteome</keyword>
<name>A0A840HRP2_9SPHN</name>
<organism evidence="1 2">
    <name type="scientific">Rhizorhapis suberifaciens</name>
    <name type="common">corky root of lettuce</name>
    <dbReference type="NCBI Taxonomy" id="13656"/>
    <lineage>
        <taxon>Bacteria</taxon>
        <taxon>Pseudomonadati</taxon>
        <taxon>Pseudomonadota</taxon>
        <taxon>Alphaproteobacteria</taxon>
        <taxon>Sphingomonadales</taxon>
        <taxon>Sphingomonadaceae</taxon>
        <taxon>Rhizorhapis</taxon>
    </lineage>
</organism>
<sequence length="243" mass="25729">MDECIWLPIVALNETETLHCIEEFDRSACLFTSQLALRTAIAPTGATETATFSRGWSSALFHRQWLALDLQVGGRNLAAPVNQSEFQGLTFRKARKPRLFDSADVNEYVLAAIVPDDEPKTFLAVEEFYDAFAFAHNLSWHSATATTSTASRPAETASIAAAETAPVAAEAAAITETATAKTATITAEASAITAAAALIRIPAVIFVAETVPLVLAATAAASSVKTHALLVTFASSKPKLGYV</sequence>
<reference evidence="1 2" key="1">
    <citation type="submission" date="2020-08" db="EMBL/GenBank/DDBJ databases">
        <title>Genomic Encyclopedia of Type Strains, Phase IV (KMG-IV): sequencing the most valuable type-strain genomes for metagenomic binning, comparative biology and taxonomic classification.</title>
        <authorList>
            <person name="Goeker M."/>
        </authorList>
    </citation>
    <scope>NUCLEOTIDE SEQUENCE [LARGE SCALE GENOMIC DNA]</scope>
    <source>
        <strain evidence="1 2">DSM 7465</strain>
    </source>
</reference>
<dbReference type="Proteomes" id="UP000575068">
    <property type="component" value="Unassembled WGS sequence"/>
</dbReference>
<accession>A0A840HRP2</accession>